<dbReference type="Proteomes" id="UP000887565">
    <property type="component" value="Unplaced"/>
</dbReference>
<accession>A0A915I9E6</accession>
<dbReference type="AlphaFoldDB" id="A0A915I9E6"/>
<organism evidence="1 2">
    <name type="scientific">Romanomermis culicivorax</name>
    <name type="common">Nematode worm</name>
    <dbReference type="NCBI Taxonomy" id="13658"/>
    <lineage>
        <taxon>Eukaryota</taxon>
        <taxon>Metazoa</taxon>
        <taxon>Ecdysozoa</taxon>
        <taxon>Nematoda</taxon>
        <taxon>Enoplea</taxon>
        <taxon>Dorylaimia</taxon>
        <taxon>Mermithida</taxon>
        <taxon>Mermithoidea</taxon>
        <taxon>Mermithidae</taxon>
        <taxon>Romanomermis</taxon>
    </lineage>
</organism>
<proteinExistence type="predicted"/>
<name>A0A915I9E6_ROMCU</name>
<keyword evidence="1" id="KW-1185">Reference proteome</keyword>
<evidence type="ECO:0000313" key="1">
    <source>
        <dbReference type="Proteomes" id="UP000887565"/>
    </source>
</evidence>
<dbReference type="WBParaSite" id="nRc.2.0.1.t10487-RA">
    <property type="protein sequence ID" value="nRc.2.0.1.t10487-RA"/>
    <property type="gene ID" value="nRc.2.0.1.g10487"/>
</dbReference>
<sequence>MNDKLMFTENAKLGGYLANFTIQPRGYIAKNILFGLTTARLVCCCRQNNMKQRDRNLPQPTTLMDCDHVPPLLLVVQIYAKYVIFIVVRNVSSITAITEKTKKF</sequence>
<protein>
    <submittedName>
        <fullName evidence="2">Uncharacterized protein</fullName>
    </submittedName>
</protein>
<evidence type="ECO:0000313" key="2">
    <source>
        <dbReference type="WBParaSite" id="nRc.2.0.1.t10487-RA"/>
    </source>
</evidence>
<reference evidence="2" key="1">
    <citation type="submission" date="2022-11" db="UniProtKB">
        <authorList>
            <consortium name="WormBaseParasite"/>
        </authorList>
    </citation>
    <scope>IDENTIFICATION</scope>
</reference>